<feature type="transmembrane region" description="Helical" evidence="1">
    <location>
        <begin position="166"/>
        <end position="188"/>
    </location>
</feature>
<accession>Q74MS0</accession>
<keyword evidence="1" id="KW-1133">Transmembrane helix</keyword>
<organism evidence="2 3">
    <name type="scientific">Nanoarchaeum equitans (strain Kin4-M)</name>
    <dbReference type="NCBI Taxonomy" id="228908"/>
    <lineage>
        <taxon>Archaea</taxon>
        <taxon>Nanobdellota</taxon>
        <taxon>Candidatus Nanoarchaeia</taxon>
        <taxon>Nanoarchaeales</taxon>
        <taxon>Nanoarchaeaceae</taxon>
        <taxon>Nanoarchaeum</taxon>
    </lineage>
</organism>
<protein>
    <submittedName>
        <fullName evidence="2">NEQ237</fullName>
    </submittedName>
</protein>
<keyword evidence="1" id="KW-0812">Transmembrane</keyword>
<evidence type="ECO:0000313" key="3">
    <source>
        <dbReference type="Proteomes" id="UP000000578"/>
    </source>
</evidence>
<dbReference type="STRING" id="228908.NEQ237"/>
<feature type="transmembrane region" description="Helical" evidence="1">
    <location>
        <begin position="63"/>
        <end position="82"/>
    </location>
</feature>
<keyword evidence="3" id="KW-1185">Reference proteome</keyword>
<feature type="transmembrane region" description="Helical" evidence="1">
    <location>
        <begin position="88"/>
        <end position="116"/>
    </location>
</feature>
<feature type="transmembrane region" description="Helical" evidence="1">
    <location>
        <begin position="6"/>
        <end position="22"/>
    </location>
</feature>
<dbReference type="HOGENOM" id="CLU_1393605_0_0_2"/>
<evidence type="ECO:0000313" key="2">
    <source>
        <dbReference type="EMBL" id="AAR39090.1"/>
    </source>
</evidence>
<dbReference type="EnsemblBacteria" id="AAR39090">
    <property type="protein sequence ID" value="AAR39090"/>
    <property type="gene ID" value="NEQ237"/>
</dbReference>
<dbReference type="BioCyc" id="NEQU228908:GJB6-253-MONOMER"/>
<dbReference type="AlphaFoldDB" id="Q74MS0"/>
<gene>
    <name evidence="2" type="ordered locus">NEQ237</name>
</gene>
<sequence>MILYYLKLSIVIPLLLFLNYLISKFIGRSVKLIIDYLHIDDWLKAKNLGNALYGIKIDEIVPFLTKLIVFIFLLQYLSWVKIKELQLLFMLVSLYGTIIFSLGLVLIVGLIFGEIIKQLILKTNIDIKERLGENIKLFIASLFVVSSINIISYLLVFTPFEIDTSIVNLVFFILTLFLFAPLLLRIAVKTYYGRL</sequence>
<evidence type="ECO:0000256" key="1">
    <source>
        <dbReference type="SAM" id="Phobius"/>
    </source>
</evidence>
<keyword evidence="1" id="KW-0472">Membrane</keyword>
<reference evidence="2 3" key="1">
    <citation type="journal article" date="2003" name="Proc. Natl. Acad. Sci. U.S.A.">
        <title>The genome of Nanoarchaeum equitans: insights into early archaeal evolution and derived parasitism.</title>
        <authorList>
            <person name="Waters E."/>
            <person name="Hohn M.J."/>
            <person name="Ahel I."/>
            <person name="Graham D.E."/>
            <person name="Adams M.D."/>
            <person name="Barnstead M."/>
            <person name="Beeson K.Y."/>
            <person name="Bibbs L."/>
            <person name="Bolanos R."/>
            <person name="Keller M."/>
            <person name="Kretz K."/>
            <person name="Lin X."/>
            <person name="Mathur E."/>
            <person name="Ni J."/>
            <person name="Podar M."/>
            <person name="Richardson T."/>
            <person name="Sutton G.G."/>
            <person name="Simon M."/>
            <person name="Soll D."/>
            <person name="Stetter K.O."/>
            <person name="Short J.M."/>
            <person name="Noordewier M."/>
        </authorList>
    </citation>
    <scope>NUCLEOTIDE SEQUENCE [LARGE SCALE GENOMIC DNA]</scope>
    <source>
        <strain evidence="2 3">Kin4-M</strain>
    </source>
</reference>
<name>Q74MS0_NANEQ</name>
<dbReference type="EMBL" id="AE017199">
    <property type="protein sequence ID" value="AAR39090.1"/>
    <property type="molecule type" value="Genomic_DNA"/>
</dbReference>
<proteinExistence type="predicted"/>
<feature type="transmembrane region" description="Helical" evidence="1">
    <location>
        <begin position="137"/>
        <end position="160"/>
    </location>
</feature>
<dbReference type="PATRIC" id="fig|228908.8.peg.242"/>
<dbReference type="KEGG" id="neq:NEQ237"/>
<dbReference type="Proteomes" id="UP000000578">
    <property type="component" value="Chromosome"/>
</dbReference>